<protein>
    <submittedName>
        <fullName evidence="10">HlyD family efflux transporter periplasmic adaptor subunit</fullName>
    </submittedName>
</protein>
<dbReference type="InterPro" id="IPR050739">
    <property type="entry name" value="MFP"/>
</dbReference>
<dbReference type="Proteomes" id="UP001430149">
    <property type="component" value="Unassembled WGS sequence"/>
</dbReference>
<dbReference type="Pfam" id="PF25917">
    <property type="entry name" value="BSH_RND"/>
    <property type="match status" value="1"/>
</dbReference>
<dbReference type="Gene3D" id="2.40.50.100">
    <property type="match status" value="1"/>
</dbReference>
<gene>
    <name evidence="10" type="ORF">ISP19_01180</name>
</gene>
<dbReference type="Gene3D" id="2.40.30.170">
    <property type="match status" value="1"/>
</dbReference>
<comment type="similarity">
    <text evidence="2">Belongs to the membrane fusion protein (MFP) (TC 8.A.1) family.</text>
</comment>
<evidence type="ECO:0000256" key="6">
    <source>
        <dbReference type="SAM" id="Coils"/>
    </source>
</evidence>
<evidence type="ECO:0000313" key="11">
    <source>
        <dbReference type="Proteomes" id="UP001430149"/>
    </source>
</evidence>
<evidence type="ECO:0000256" key="1">
    <source>
        <dbReference type="ARBA" id="ARBA00004167"/>
    </source>
</evidence>
<evidence type="ECO:0000259" key="9">
    <source>
        <dbReference type="Pfam" id="PF25963"/>
    </source>
</evidence>
<proteinExistence type="inferred from homology"/>
<accession>A0ABS2JYB0</accession>
<sequence length="346" mass="36997">METSSVHAKALLAHIVAIISIASALVLIVVSMIVVDQRPRTHDAYIFAYSAGITPEVSGRIVAIHIRNDQVVHKGDVLLQIDPEPFELKLRQANAQVAALQADIDLTSRQVNAQGSGAEAAAREVDRARQQLALAQSTLQRMQPLLPKGFVTAQQIDEARTNEHTAAAQLAAAIQQAAQAKEAIGDVESLKAQLMGAQATQALAARDLRETVIRATVDGRVVGFNLALGSFAVDGHPLFTLIDDNSWYAVANFRETDLRGLRTGDGATVWVMGHEGQPLHGVVESLGAGVQPEGVAGPGLPEVDRNLNWVVVAQRFPVWVRLTGPSQPFLRIGATASVKVSHARTD</sequence>
<comment type="caution">
    <text evidence="10">The sequence shown here is derived from an EMBL/GenBank/DDBJ whole genome shotgun (WGS) entry which is preliminary data.</text>
</comment>
<evidence type="ECO:0000256" key="4">
    <source>
        <dbReference type="ARBA" id="ARBA00022989"/>
    </source>
</evidence>
<dbReference type="PANTHER" id="PTHR30386">
    <property type="entry name" value="MEMBRANE FUSION SUBUNIT OF EMRAB-TOLC MULTIDRUG EFFLUX PUMP"/>
    <property type="match status" value="1"/>
</dbReference>
<dbReference type="Gene3D" id="1.10.287.470">
    <property type="entry name" value="Helix hairpin bin"/>
    <property type="match status" value="1"/>
</dbReference>
<reference evidence="10" key="1">
    <citation type="submission" date="2020-10" db="EMBL/GenBank/DDBJ databases">
        <title>Phylogeny of dyella-like bacteria.</title>
        <authorList>
            <person name="Fu J."/>
        </authorList>
    </citation>
    <scope>NUCLEOTIDE SEQUENCE</scope>
    <source>
        <strain evidence="10">DHOC52</strain>
    </source>
</reference>
<keyword evidence="4 7" id="KW-1133">Transmembrane helix</keyword>
<feature type="domain" description="Multidrug resistance protein MdtA-like barrel-sandwich hybrid" evidence="8">
    <location>
        <begin position="51"/>
        <end position="241"/>
    </location>
</feature>
<keyword evidence="5 7" id="KW-0472">Membrane</keyword>
<keyword evidence="11" id="KW-1185">Reference proteome</keyword>
<name>A0ABS2JYB0_9GAMM</name>
<feature type="domain" description="p-hydroxybenzoic acid efflux pump subunit AaeA-like beta-barrel" evidence="9">
    <location>
        <begin position="246"/>
        <end position="340"/>
    </location>
</feature>
<keyword evidence="6" id="KW-0175">Coiled coil</keyword>
<dbReference type="InterPro" id="IPR058634">
    <property type="entry name" value="AaeA-lik-b-barrel"/>
</dbReference>
<comment type="subcellular location">
    <subcellularLocation>
        <location evidence="1">Membrane</location>
        <topology evidence="1">Single-pass membrane protein</topology>
    </subcellularLocation>
</comment>
<dbReference type="SUPFAM" id="SSF111369">
    <property type="entry name" value="HlyD-like secretion proteins"/>
    <property type="match status" value="1"/>
</dbReference>
<evidence type="ECO:0000256" key="2">
    <source>
        <dbReference type="ARBA" id="ARBA00009477"/>
    </source>
</evidence>
<organism evidence="10 11">
    <name type="scientific">Dyella flava</name>
    <dbReference type="NCBI Taxonomy" id="1920170"/>
    <lineage>
        <taxon>Bacteria</taxon>
        <taxon>Pseudomonadati</taxon>
        <taxon>Pseudomonadota</taxon>
        <taxon>Gammaproteobacteria</taxon>
        <taxon>Lysobacterales</taxon>
        <taxon>Rhodanobacteraceae</taxon>
        <taxon>Dyella</taxon>
    </lineage>
</organism>
<dbReference type="PANTHER" id="PTHR30386:SF26">
    <property type="entry name" value="TRANSPORT PROTEIN COMB"/>
    <property type="match status" value="1"/>
</dbReference>
<dbReference type="Pfam" id="PF25963">
    <property type="entry name" value="Beta-barrel_AAEA"/>
    <property type="match status" value="1"/>
</dbReference>
<evidence type="ECO:0000259" key="8">
    <source>
        <dbReference type="Pfam" id="PF25917"/>
    </source>
</evidence>
<dbReference type="InterPro" id="IPR058625">
    <property type="entry name" value="MdtA-like_BSH"/>
</dbReference>
<dbReference type="EMBL" id="JADIKE010000019">
    <property type="protein sequence ID" value="MBM7123978.1"/>
    <property type="molecule type" value="Genomic_DNA"/>
</dbReference>
<evidence type="ECO:0000313" key="10">
    <source>
        <dbReference type="EMBL" id="MBM7123978.1"/>
    </source>
</evidence>
<evidence type="ECO:0000256" key="7">
    <source>
        <dbReference type="SAM" id="Phobius"/>
    </source>
</evidence>
<evidence type="ECO:0000256" key="3">
    <source>
        <dbReference type="ARBA" id="ARBA00022692"/>
    </source>
</evidence>
<feature type="transmembrane region" description="Helical" evidence="7">
    <location>
        <begin position="12"/>
        <end position="35"/>
    </location>
</feature>
<feature type="coiled-coil region" evidence="6">
    <location>
        <begin position="90"/>
        <end position="138"/>
    </location>
</feature>
<evidence type="ECO:0000256" key="5">
    <source>
        <dbReference type="ARBA" id="ARBA00023136"/>
    </source>
</evidence>
<keyword evidence="3 7" id="KW-0812">Transmembrane</keyword>